<dbReference type="EMBL" id="BMML01000053">
    <property type="protein sequence ID" value="GGN46350.1"/>
    <property type="molecule type" value="Genomic_DNA"/>
</dbReference>
<keyword evidence="3" id="KW-1185">Reference proteome</keyword>
<reference evidence="2" key="2">
    <citation type="submission" date="2020-09" db="EMBL/GenBank/DDBJ databases">
        <authorList>
            <person name="Sun Q."/>
            <person name="Zhou Y."/>
        </authorList>
    </citation>
    <scope>NUCLEOTIDE SEQUENCE</scope>
    <source>
        <strain evidence="2">CGMCC 4.7110</strain>
    </source>
</reference>
<sequence length="257" mass="27466">MTKETVRAVGRDERPGGTPPLRGGLPEDAALAAFGIDSDMALAAFGPSARSSPSAEEEAMGPREAGGAEAASVSASAASVQAAPAPRAARPVVVTPDAVPVARIEIAHTGADASRLPTQCTIMVQAQVRDRFGKYQTAQKVETGLEPTNAVVVKRAFLHANRNDLWPQLREAVRHRQQPISEEDHDPDGLFGEVPARRVDRGGVKHGVQQSFRPSLQELAVYDAYAEAYSFNNRSDLLDAVLDAFLPSLPAVRRAMR</sequence>
<dbReference type="AlphaFoldDB" id="A0A917XQ64"/>
<name>A0A917XQ64_9ACTN</name>
<reference evidence="2" key="1">
    <citation type="journal article" date="2014" name="Int. J. Syst. Evol. Microbiol.">
        <title>Complete genome sequence of Corynebacterium casei LMG S-19264T (=DSM 44701T), isolated from a smear-ripened cheese.</title>
        <authorList>
            <consortium name="US DOE Joint Genome Institute (JGI-PGF)"/>
            <person name="Walter F."/>
            <person name="Albersmeier A."/>
            <person name="Kalinowski J."/>
            <person name="Ruckert C."/>
        </authorList>
    </citation>
    <scope>NUCLEOTIDE SEQUENCE</scope>
    <source>
        <strain evidence="2">CGMCC 4.7110</strain>
    </source>
</reference>
<dbReference type="Proteomes" id="UP000653411">
    <property type="component" value="Unassembled WGS sequence"/>
</dbReference>
<feature type="compositionally biased region" description="Basic and acidic residues" evidence="1">
    <location>
        <begin position="1"/>
        <end position="15"/>
    </location>
</feature>
<evidence type="ECO:0000256" key="1">
    <source>
        <dbReference type="SAM" id="MobiDB-lite"/>
    </source>
</evidence>
<dbReference type="RefSeq" id="WP_189269593.1">
    <property type="nucleotide sequence ID" value="NZ_BMML01000053.1"/>
</dbReference>
<proteinExistence type="predicted"/>
<organism evidence="2 3">
    <name type="scientific">Streptomyces fuscichromogenes</name>
    <dbReference type="NCBI Taxonomy" id="1324013"/>
    <lineage>
        <taxon>Bacteria</taxon>
        <taxon>Bacillati</taxon>
        <taxon>Actinomycetota</taxon>
        <taxon>Actinomycetes</taxon>
        <taxon>Kitasatosporales</taxon>
        <taxon>Streptomycetaceae</taxon>
        <taxon>Streptomyces</taxon>
    </lineage>
</organism>
<evidence type="ECO:0000313" key="3">
    <source>
        <dbReference type="Proteomes" id="UP000653411"/>
    </source>
</evidence>
<comment type="caution">
    <text evidence="2">The sequence shown here is derived from an EMBL/GenBank/DDBJ whole genome shotgun (WGS) entry which is preliminary data.</text>
</comment>
<gene>
    <name evidence="2" type="ORF">GCM10011578_099190</name>
</gene>
<accession>A0A917XQ64</accession>
<feature type="region of interest" description="Disordered" evidence="1">
    <location>
        <begin position="1"/>
        <end position="26"/>
    </location>
</feature>
<feature type="region of interest" description="Disordered" evidence="1">
    <location>
        <begin position="45"/>
        <end position="72"/>
    </location>
</feature>
<evidence type="ECO:0000313" key="2">
    <source>
        <dbReference type="EMBL" id="GGN46350.1"/>
    </source>
</evidence>
<protein>
    <submittedName>
        <fullName evidence="2">Uncharacterized protein</fullName>
    </submittedName>
</protein>